<keyword evidence="1" id="KW-0812">Transmembrane</keyword>
<organism evidence="2 3">
    <name type="scientific">Microthlaspi erraticum</name>
    <dbReference type="NCBI Taxonomy" id="1685480"/>
    <lineage>
        <taxon>Eukaryota</taxon>
        <taxon>Viridiplantae</taxon>
        <taxon>Streptophyta</taxon>
        <taxon>Embryophyta</taxon>
        <taxon>Tracheophyta</taxon>
        <taxon>Spermatophyta</taxon>
        <taxon>Magnoliopsida</taxon>
        <taxon>eudicotyledons</taxon>
        <taxon>Gunneridae</taxon>
        <taxon>Pentapetalae</taxon>
        <taxon>rosids</taxon>
        <taxon>malvids</taxon>
        <taxon>Brassicales</taxon>
        <taxon>Brassicaceae</taxon>
        <taxon>Coluteocarpeae</taxon>
        <taxon>Microthlaspi</taxon>
    </lineage>
</organism>
<reference evidence="2" key="1">
    <citation type="submission" date="2020-01" db="EMBL/GenBank/DDBJ databases">
        <authorList>
            <person name="Mishra B."/>
        </authorList>
    </citation>
    <scope>NUCLEOTIDE SEQUENCE [LARGE SCALE GENOMIC DNA]</scope>
</reference>
<sequence length="154" mass="16604">MRSRRISSVIHDLPSWIRPVGGVRLGILITSGMPSSLAWLTAPLFVFIRVGFVARNHALPPPSVSLSSRRSASAATLAASSISAISTTFSASAAAVASSTAVFLRRSAASAWMAPPRSLSGRAEDRVDAQSKQSSHRRHPWRCPFPFCLWIHLN</sequence>
<evidence type="ECO:0000256" key="1">
    <source>
        <dbReference type="SAM" id="Phobius"/>
    </source>
</evidence>
<accession>A0A6D2J8G5</accession>
<dbReference type="Proteomes" id="UP000467841">
    <property type="component" value="Unassembled WGS sequence"/>
</dbReference>
<gene>
    <name evidence="2" type="ORF">MERR_LOCUS20584</name>
</gene>
<proteinExistence type="predicted"/>
<keyword evidence="1" id="KW-0472">Membrane</keyword>
<dbReference type="AlphaFoldDB" id="A0A6D2J8G5"/>
<protein>
    <submittedName>
        <fullName evidence="2">Uncharacterized protein</fullName>
    </submittedName>
</protein>
<keyword evidence="3" id="KW-1185">Reference proteome</keyword>
<evidence type="ECO:0000313" key="3">
    <source>
        <dbReference type="Proteomes" id="UP000467841"/>
    </source>
</evidence>
<comment type="caution">
    <text evidence="2">The sequence shown here is derived from an EMBL/GenBank/DDBJ whole genome shotgun (WGS) entry which is preliminary data.</text>
</comment>
<dbReference type="EMBL" id="CACVBM020001129">
    <property type="protein sequence ID" value="CAA7033349.1"/>
    <property type="molecule type" value="Genomic_DNA"/>
</dbReference>
<feature type="transmembrane region" description="Helical" evidence="1">
    <location>
        <begin position="74"/>
        <end position="104"/>
    </location>
</feature>
<evidence type="ECO:0000313" key="2">
    <source>
        <dbReference type="EMBL" id="CAA7033349.1"/>
    </source>
</evidence>
<name>A0A6D2J8G5_9BRAS</name>
<keyword evidence="1" id="KW-1133">Transmembrane helix</keyword>